<evidence type="ECO:0000313" key="2">
    <source>
        <dbReference type="Proteomes" id="UP000229529"/>
    </source>
</evidence>
<comment type="caution">
    <text evidence="1">The sequence shown here is derived from an EMBL/GenBank/DDBJ whole genome shotgun (WGS) entry which is preliminary data.</text>
</comment>
<sequence length="154" mass="17529">MHNYIKRGVSFCIWGGGKAKTSACSGIITRIQSYNLVLIVIWLAKFKWYSQERRVGIASTYKKLIKLNTWPISKSWCLINRAIGNPTCLWLCFDELAILFSLPTLLKITYKLRPTNQNIISTSRRHIASISVTNVLCLKHHNNIGTCAQPGLEY</sequence>
<reference evidence="1" key="1">
    <citation type="submission" date="2017-09" db="EMBL/GenBank/DDBJ databases">
        <authorList>
            <person name="Campbell M.A."/>
            <person name="Lukasik P."/>
            <person name="Simon C."/>
            <person name="McCutcheon J.P."/>
        </authorList>
    </citation>
    <scope>NUCLEOTIDE SEQUENCE [LARGE SCALE GENOMIC DNA]</scope>
    <source>
        <strain evidence="1">ALECUR</strain>
    </source>
</reference>
<proteinExistence type="predicted"/>
<keyword evidence="2" id="KW-1185">Reference proteome</keyword>
<organism evidence="1 2">
    <name type="scientific">Candidatus Hodgkinia cicadicola</name>
    <dbReference type="NCBI Taxonomy" id="573658"/>
    <lineage>
        <taxon>Bacteria</taxon>
        <taxon>Pseudomonadati</taxon>
        <taxon>Pseudomonadota</taxon>
        <taxon>Alphaproteobacteria</taxon>
        <taxon>Hyphomicrobiales</taxon>
        <taxon>Candidatus Hodgkinia</taxon>
    </lineage>
</organism>
<name>A0ABX4MHL9_9HYPH</name>
<protein>
    <submittedName>
        <fullName evidence="1">Cob(I)alamin adenosyltransferase</fullName>
    </submittedName>
</protein>
<gene>
    <name evidence="1" type="primary">cobO</name>
    <name evidence="1" type="ORF">alecur_8</name>
</gene>
<dbReference type="EMBL" id="NXGS01000003">
    <property type="protein sequence ID" value="PIM96605.1"/>
    <property type="molecule type" value="Genomic_DNA"/>
</dbReference>
<dbReference type="Proteomes" id="UP000229529">
    <property type="component" value="Unassembled WGS sequence"/>
</dbReference>
<accession>A0ABX4MHL9</accession>
<evidence type="ECO:0000313" key="1">
    <source>
        <dbReference type="EMBL" id="PIM96605.1"/>
    </source>
</evidence>